<feature type="compositionally biased region" description="Basic and acidic residues" evidence="1">
    <location>
        <begin position="391"/>
        <end position="404"/>
    </location>
</feature>
<dbReference type="InterPro" id="IPR010721">
    <property type="entry name" value="UstE-like"/>
</dbReference>
<evidence type="ECO:0000256" key="1">
    <source>
        <dbReference type="SAM" id="MobiDB-lite"/>
    </source>
</evidence>
<dbReference type="OrthoDB" id="201504at2759"/>
<feature type="transmembrane region" description="Helical" evidence="2">
    <location>
        <begin position="196"/>
        <end position="226"/>
    </location>
</feature>
<comment type="caution">
    <text evidence="3">The sequence shown here is derived from an EMBL/GenBank/DDBJ whole genome shotgun (WGS) entry which is preliminary data.</text>
</comment>
<keyword evidence="4" id="KW-1185">Reference proteome</keyword>
<proteinExistence type="predicted"/>
<protein>
    <recommendedName>
        <fullName evidence="5">Steroid 5-alpha reductase C-terminal domain-containing protein</fullName>
    </recommendedName>
</protein>
<dbReference type="GO" id="GO:0016020">
    <property type="term" value="C:membrane"/>
    <property type="evidence" value="ECO:0007669"/>
    <property type="project" value="TreeGrafter"/>
</dbReference>
<feature type="transmembrane region" description="Helical" evidence="2">
    <location>
        <begin position="325"/>
        <end position="345"/>
    </location>
</feature>
<sequence length="404" mass="46164">MLLELLTSRPLFYFGPISHPYYDKYTHRAAVRIDAQMALPTIASIQDCANFSLVVEPFLPQLRDLPYKLLDAVIAGDEAGGTIFYRLQDLYNQTNPLVSGFAASLLLAAGFLAVSELNQNFSQVDRLWSILPNLYVMNFAVWARANGIPHERIDLATLATTFWSIRLTFNYWRKGGYKRGSEDYRWDIVRGYLPRAAFFLLNVTFISCIQSILLFLFSGVPAYLIFLAGKIDVYIHGGDLAYFIICLALVGLEHIADGQQWDYHQAKISYQVTAKVPKGYTQEELERGFITRGLWKYVRHPNFVGEQLFWYTLYQWSCMATQDHAWWAFTGSCLLILLFQASTALTETITSSKYSEYKVYQNQVGMFFPLSAAGFNPPRPRGLENTQTGDLAKRTLEREAKKQE</sequence>
<name>A0A2C5XLQ5_9PEZI</name>
<dbReference type="Proteomes" id="UP000222788">
    <property type="component" value="Unassembled WGS sequence"/>
</dbReference>
<dbReference type="Pfam" id="PF06966">
    <property type="entry name" value="DUF1295"/>
    <property type="match status" value="1"/>
</dbReference>
<feature type="transmembrane region" description="Helical" evidence="2">
    <location>
        <begin position="233"/>
        <end position="252"/>
    </location>
</feature>
<organism evidence="3 4">
    <name type="scientific">Ceratocystis fimbriata CBS 114723</name>
    <dbReference type="NCBI Taxonomy" id="1035309"/>
    <lineage>
        <taxon>Eukaryota</taxon>
        <taxon>Fungi</taxon>
        <taxon>Dikarya</taxon>
        <taxon>Ascomycota</taxon>
        <taxon>Pezizomycotina</taxon>
        <taxon>Sordariomycetes</taxon>
        <taxon>Hypocreomycetidae</taxon>
        <taxon>Microascales</taxon>
        <taxon>Ceratocystidaceae</taxon>
        <taxon>Ceratocystis</taxon>
    </lineage>
</organism>
<dbReference type="PANTHER" id="PTHR32251">
    <property type="entry name" value="3-OXO-5-ALPHA-STEROID 4-DEHYDROGENASE"/>
    <property type="match status" value="1"/>
</dbReference>
<keyword evidence="2" id="KW-1133">Transmembrane helix</keyword>
<reference evidence="3 4" key="2">
    <citation type="journal article" date="2013" name="IMA Fungus">
        <title>IMA Genome-F 1: Ceratocystis fimbriata: Draft nuclear genome sequence for the plant pathogen, Ceratocystis fimbriata.</title>
        <authorList>
            <person name="Wilken P.M."/>
            <person name="Steenkamp E.T."/>
            <person name="Wingfield M.J."/>
            <person name="de Beer Z.W."/>
            <person name="Wingfield B.D."/>
        </authorList>
    </citation>
    <scope>NUCLEOTIDE SEQUENCE [LARGE SCALE GENOMIC DNA]</scope>
    <source>
        <strain evidence="3 4">CBS 114723</strain>
    </source>
</reference>
<evidence type="ECO:0008006" key="5">
    <source>
        <dbReference type="Google" id="ProtNLM"/>
    </source>
</evidence>
<dbReference type="Gene3D" id="1.20.120.1630">
    <property type="match status" value="1"/>
</dbReference>
<reference evidence="3 4" key="1">
    <citation type="journal article" date="2013" name="Fungal Biol.">
        <title>Analysis of microsatellite markers in the genome of the plant pathogen Ceratocystis fimbriata.</title>
        <authorList>
            <person name="Simpson M.C."/>
            <person name="Wilken P.M."/>
            <person name="Coetzee M.P."/>
            <person name="Wingfield M.J."/>
            <person name="Wingfield B.D."/>
        </authorList>
    </citation>
    <scope>NUCLEOTIDE SEQUENCE [LARGE SCALE GENOMIC DNA]</scope>
    <source>
        <strain evidence="3 4">CBS 114723</strain>
    </source>
</reference>
<feature type="region of interest" description="Disordered" evidence="1">
    <location>
        <begin position="378"/>
        <end position="404"/>
    </location>
</feature>
<evidence type="ECO:0000313" key="3">
    <source>
        <dbReference type="EMBL" id="PHH56142.1"/>
    </source>
</evidence>
<keyword evidence="2" id="KW-0812">Transmembrane</keyword>
<dbReference type="AlphaFoldDB" id="A0A2C5XLQ5"/>
<accession>A0A2C5XLQ5</accession>
<dbReference type="PANTHER" id="PTHR32251:SF23">
    <property type="entry name" value="3-OXO-5-ALPHA-STEROID 4-DEHYDROGENASE (DUF1295)"/>
    <property type="match status" value="1"/>
</dbReference>
<gene>
    <name evidence="3" type="ORF">CFIMG_002700RA</name>
</gene>
<evidence type="ECO:0000313" key="4">
    <source>
        <dbReference type="Proteomes" id="UP000222788"/>
    </source>
</evidence>
<dbReference type="EMBL" id="APWK03000002">
    <property type="protein sequence ID" value="PHH56142.1"/>
    <property type="molecule type" value="Genomic_DNA"/>
</dbReference>
<keyword evidence="2" id="KW-0472">Membrane</keyword>
<evidence type="ECO:0000256" key="2">
    <source>
        <dbReference type="SAM" id="Phobius"/>
    </source>
</evidence>